<evidence type="ECO:0000313" key="1">
    <source>
        <dbReference type="EMBL" id="CCF36188.1"/>
    </source>
</evidence>
<reference evidence="2" key="1">
    <citation type="journal article" date="2012" name="Nat. Genet.">
        <title>Lifestyle transitions in plant pathogenic Colletotrichum fungi deciphered by genome and transcriptome analyses.</title>
        <authorList>
            <person name="O'Connell R.J."/>
            <person name="Thon M.R."/>
            <person name="Hacquard S."/>
            <person name="Amyotte S.G."/>
            <person name="Kleemann J."/>
            <person name="Torres M.F."/>
            <person name="Damm U."/>
            <person name="Buiate E.A."/>
            <person name="Epstein L."/>
            <person name="Alkan N."/>
            <person name="Altmueller J."/>
            <person name="Alvarado-Balderrama L."/>
            <person name="Bauser C.A."/>
            <person name="Becker C."/>
            <person name="Birren B.W."/>
            <person name="Chen Z."/>
            <person name="Choi J."/>
            <person name="Crouch J.A."/>
            <person name="Duvick J.P."/>
            <person name="Farman M.A."/>
            <person name="Gan P."/>
            <person name="Heiman D."/>
            <person name="Henrissat B."/>
            <person name="Howard R.J."/>
            <person name="Kabbage M."/>
            <person name="Koch C."/>
            <person name="Kracher B."/>
            <person name="Kubo Y."/>
            <person name="Law A.D."/>
            <person name="Lebrun M.-H."/>
            <person name="Lee Y.-H."/>
            <person name="Miyara I."/>
            <person name="Moore N."/>
            <person name="Neumann U."/>
            <person name="Nordstroem K."/>
            <person name="Panaccione D.G."/>
            <person name="Panstruga R."/>
            <person name="Place M."/>
            <person name="Proctor R.H."/>
            <person name="Prusky D."/>
            <person name="Rech G."/>
            <person name="Reinhardt R."/>
            <person name="Rollins J.A."/>
            <person name="Rounsley S."/>
            <person name="Schardl C.L."/>
            <person name="Schwartz D.C."/>
            <person name="Shenoy N."/>
            <person name="Shirasu K."/>
            <person name="Sikhakolli U.R."/>
            <person name="Stueber K."/>
            <person name="Sukno S.A."/>
            <person name="Sweigard J.A."/>
            <person name="Takano Y."/>
            <person name="Takahara H."/>
            <person name="Trail F."/>
            <person name="van der Does H.C."/>
            <person name="Voll L.M."/>
            <person name="Will I."/>
            <person name="Young S."/>
            <person name="Zeng Q."/>
            <person name="Zhang J."/>
            <person name="Zhou S."/>
            <person name="Dickman M.B."/>
            <person name="Schulze-Lefert P."/>
            <person name="Ver Loren van Themaat E."/>
            <person name="Ma L.-J."/>
            <person name="Vaillancourt L.J."/>
        </authorList>
    </citation>
    <scope>NUCLEOTIDE SEQUENCE [LARGE SCALE GENOMIC DNA]</scope>
    <source>
        <strain evidence="2">IMI 349063</strain>
    </source>
</reference>
<dbReference type="Proteomes" id="UP000007174">
    <property type="component" value="Unassembled WGS sequence"/>
</dbReference>
<gene>
    <name evidence="1" type="ORF">CH063_07809</name>
</gene>
<dbReference type="AlphaFoldDB" id="H1V7I6"/>
<dbReference type="HOGENOM" id="CLU_2819420_0_0_1"/>
<proteinExistence type="predicted"/>
<accession>H1V7I6</accession>
<evidence type="ECO:0000313" key="2">
    <source>
        <dbReference type="Proteomes" id="UP000007174"/>
    </source>
</evidence>
<organism evidence="1 2">
    <name type="scientific">Colletotrichum higginsianum (strain IMI 349063)</name>
    <name type="common">Crucifer anthracnose fungus</name>
    <dbReference type="NCBI Taxonomy" id="759273"/>
    <lineage>
        <taxon>Eukaryota</taxon>
        <taxon>Fungi</taxon>
        <taxon>Dikarya</taxon>
        <taxon>Ascomycota</taxon>
        <taxon>Pezizomycotina</taxon>
        <taxon>Sordariomycetes</taxon>
        <taxon>Hypocreomycetidae</taxon>
        <taxon>Glomerellales</taxon>
        <taxon>Glomerellaceae</taxon>
        <taxon>Colletotrichum</taxon>
        <taxon>Colletotrichum destructivum species complex</taxon>
    </lineage>
</organism>
<sequence>PSVSPSSHPTPTPTPRLVLGYSCLGIHIPYLFNIAPAHNCRHCRPRRTDPSRLPGTLTLIVRSDRLG</sequence>
<dbReference type="EMBL" id="CACQ02001873">
    <property type="protein sequence ID" value="CCF36188.1"/>
    <property type="molecule type" value="Genomic_DNA"/>
</dbReference>
<protein>
    <submittedName>
        <fullName evidence="1">Uncharacterized protein</fullName>
    </submittedName>
</protein>
<name>H1V7I6_COLHI</name>
<feature type="non-terminal residue" evidence="1">
    <location>
        <position position="1"/>
    </location>
</feature>